<accession>A0A7S1M5W3</accession>
<keyword evidence="2 4" id="KW-0863">Zinc-finger</keyword>
<organism evidence="6">
    <name type="scientific">Neobodo designis</name>
    <name type="common">Flagellated protozoan</name>
    <name type="synonym">Bodo designis</name>
    <dbReference type="NCBI Taxonomy" id="312471"/>
    <lineage>
        <taxon>Eukaryota</taxon>
        <taxon>Discoba</taxon>
        <taxon>Euglenozoa</taxon>
        <taxon>Kinetoplastea</taxon>
        <taxon>Metakinetoplastina</taxon>
        <taxon>Neobodonida</taxon>
        <taxon>Neobodo</taxon>
    </lineage>
</organism>
<dbReference type="Pfam" id="PF00642">
    <property type="entry name" value="zf-CCCH"/>
    <property type="match status" value="1"/>
</dbReference>
<dbReference type="SUPFAM" id="SSF90229">
    <property type="entry name" value="CCCH zinc finger"/>
    <property type="match status" value="1"/>
</dbReference>
<evidence type="ECO:0000313" key="6">
    <source>
        <dbReference type="EMBL" id="CAD9122694.1"/>
    </source>
</evidence>
<dbReference type="PROSITE" id="PS50103">
    <property type="entry name" value="ZF_C3H1"/>
    <property type="match status" value="1"/>
</dbReference>
<name>A0A7S1M5W3_NEODS</name>
<gene>
    <name evidence="6" type="ORF">NDES1114_LOCUS18218</name>
</gene>
<evidence type="ECO:0000256" key="1">
    <source>
        <dbReference type="ARBA" id="ARBA00022723"/>
    </source>
</evidence>
<keyword evidence="1 4" id="KW-0479">Metal-binding</keyword>
<evidence type="ECO:0000256" key="3">
    <source>
        <dbReference type="ARBA" id="ARBA00022833"/>
    </source>
</evidence>
<reference evidence="6" key="1">
    <citation type="submission" date="2021-01" db="EMBL/GenBank/DDBJ databases">
        <authorList>
            <person name="Corre E."/>
            <person name="Pelletier E."/>
            <person name="Niang G."/>
            <person name="Scheremetjew M."/>
            <person name="Finn R."/>
            <person name="Kale V."/>
            <person name="Holt S."/>
            <person name="Cochrane G."/>
            <person name="Meng A."/>
            <person name="Brown T."/>
            <person name="Cohen L."/>
        </authorList>
    </citation>
    <scope>NUCLEOTIDE SEQUENCE</scope>
    <source>
        <strain evidence="6">CCAP 1951/1</strain>
    </source>
</reference>
<dbReference type="InterPro" id="IPR036855">
    <property type="entry name" value="Znf_CCCH_sf"/>
</dbReference>
<evidence type="ECO:0000256" key="4">
    <source>
        <dbReference type="PROSITE-ProRule" id="PRU00723"/>
    </source>
</evidence>
<sequence>MPLTPDQRYQETTVDLAPSGSRLLSPKSTHGSFLLSRKPSGIWQAGATYPAEFGTVVVTMRGALHTPMTIPMAQCLLTRAVDAASAAPFPTLPLKECHAFARNGVCDDGEDCDFVHVLPLPPTPKAGPFGRRESTRLPTLCQGPALAWACPPLRDNVGALEEDFETPESPWA</sequence>
<feature type="zinc finger region" description="C3H1-type" evidence="4">
    <location>
        <begin position="91"/>
        <end position="119"/>
    </location>
</feature>
<protein>
    <recommendedName>
        <fullName evidence="5">C3H1-type domain-containing protein</fullName>
    </recommendedName>
</protein>
<dbReference type="AlphaFoldDB" id="A0A7S1M5W3"/>
<dbReference type="InterPro" id="IPR000571">
    <property type="entry name" value="Znf_CCCH"/>
</dbReference>
<keyword evidence="3 4" id="KW-0862">Zinc</keyword>
<evidence type="ECO:0000259" key="5">
    <source>
        <dbReference type="PROSITE" id="PS50103"/>
    </source>
</evidence>
<feature type="domain" description="C3H1-type" evidence="5">
    <location>
        <begin position="91"/>
        <end position="119"/>
    </location>
</feature>
<evidence type="ECO:0000256" key="2">
    <source>
        <dbReference type="ARBA" id="ARBA00022771"/>
    </source>
</evidence>
<dbReference type="EMBL" id="HBGF01027483">
    <property type="protein sequence ID" value="CAD9122694.1"/>
    <property type="molecule type" value="Transcribed_RNA"/>
</dbReference>
<proteinExistence type="predicted"/>
<dbReference type="GO" id="GO:0008270">
    <property type="term" value="F:zinc ion binding"/>
    <property type="evidence" value="ECO:0007669"/>
    <property type="project" value="UniProtKB-KW"/>
</dbReference>